<dbReference type="WBParaSite" id="SSLN_0000886601-mRNA-1">
    <property type="protein sequence ID" value="SSLN_0000886601-mRNA-1"/>
    <property type="gene ID" value="SSLN_0000886601"/>
</dbReference>
<dbReference type="Proteomes" id="UP000275846">
    <property type="component" value="Unassembled WGS sequence"/>
</dbReference>
<evidence type="ECO:0000313" key="1">
    <source>
        <dbReference type="EMBL" id="VDL94916.1"/>
    </source>
</evidence>
<keyword evidence="2" id="KW-1185">Reference proteome</keyword>
<dbReference type="OrthoDB" id="6254850at2759"/>
<proteinExistence type="predicted"/>
<dbReference type="STRING" id="70667.A0A183SWD3"/>
<accession>A0A183SWD3</accession>
<evidence type="ECO:0000313" key="3">
    <source>
        <dbReference type="WBParaSite" id="SSLN_0000886601-mRNA-1"/>
    </source>
</evidence>
<reference evidence="3" key="1">
    <citation type="submission" date="2016-06" db="UniProtKB">
        <authorList>
            <consortium name="WormBaseParasite"/>
        </authorList>
    </citation>
    <scope>IDENTIFICATION</scope>
</reference>
<dbReference type="AlphaFoldDB" id="A0A183SWD3"/>
<gene>
    <name evidence="1" type="ORF">SSLN_LOCUS8531</name>
</gene>
<reference evidence="1 2" key="2">
    <citation type="submission" date="2018-11" db="EMBL/GenBank/DDBJ databases">
        <authorList>
            <consortium name="Pathogen Informatics"/>
        </authorList>
    </citation>
    <scope>NUCLEOTIDE SEQUENCE [LARGE SCALE GENOMIC DNA]</scope>
    <source>
        <strain evidence="1 2">NST_G2</strain>
    </source>
</reference>
<dbReference type="EMBL" id="UYSU01034708">
    <property type="protein sequence ID" value="VDL94916.1"/>
    <property type="molecule type" value="Genomic_DNA"/>
</dbReference>
<sequence>MLPELVREAAEQVPSLQESTATSPRSPHILTSWLVQPSSSRTIIAGTGWDHTTFGAKARHCISHCSFVSQQSKRVKRFSLRVSAININGVSSPDLFTDHKPLTFALKSTSDKINPRELNQLDFISQFTSDIFHIDRSGKEVADALSRPSIARLQLSPGIDFADMAGEQRRVGSPCDDDVSRLQLQELPLTTGNGTILCDAYTPSCRQFVPPSLCRKVFSSLNNLSHPGSRAADKLVSDHFG</sequence>
<name>A0A183SWD3_SCHSO</name>
<organism evidence="3">
    <name type="scientific">Schistocephalus solidus</name>
    <name type="common">Tapeworm</name>
    <dbReference type="NCBI Taxonomy" id="70667"/>
    <lineage>
        <taxon>Eukaryota</taxon>
        <taxon>Metazoa</taxon>
        <taxon>Spiralia</taxon>
        <taxon>Lophotrochozoa</taxon>
        <taxon>Platyhelminthes</taxon>
        <taxon>Cestoda</taxon>
        <taxon>Eucestoda</taxon>
        <taxon>Diphyllobothriidea</taxon>
        <taxon>Diphyllobothriidae</taxon>
        <taxon>Schistocephalus</taxon>
    </lineage>
</organism>
<evidence type="ECO:0000313" key="2">
    <source>
        <dbReference type="Proteomes" id="UP000275846"/>
    </source>
</evidence>
<protein>
    <submittedName>
        <fullName evidence="1 3">Uncharacterized protein</fullName>
    </submittedName>
</protein>